<organism evidence="9 10">
    <name type="scientific">Pseudomonas citronellolis</name>
    <dbReference type="NCBI Taxonomy" id="53408"/>
    <lineage>
        <taxon>Bacteria</taxon>
        <taxon>Pseudomonadati</taxon>
        <taxon>Pseudomonadota</taxon>
        <taxon>Gammaproteobacteria</taxon>
        <taxon>Pseudomonadales</taxon>
        <taxon>Pseudomonadaceae</taxon>
        <taxon>Pseudomonas</taxon>
    </lineage>
</organism>
<dbReference type="PROSITE" id="PS51384">
    <property type="entry name" value="FAD_FR"/>
    <property type="match status" value="1"/>
</dbReference>
<evidence type="ECO:0000259" key="8">
    <source>
        <dbReference type="PROSITE" id="PS51384"/>
    </source>
</evidence>
<keyword evidence="3" id="KW-0479">Metal-binding</keyword>
<evidence type="ECO:0000313" key="9">
    <source>
        <dbReference type="EMBL" id="ANI15483.1"/>
    </source>
</evidence>
<dbReference type="Gene3D" id="3.10.20.30">
    <property type="match status" value="1"/>
</dbReference>
<evidence type="ECO:0000256" key="2">
    <source>
        <dbReference type="ARBA" id="ARBA00022714"/>
    </source>
</evidence>
<dbReference type="Pfam" id="PF00111">
    <property type="entry name" value="Fer2"/>
    <property type="match status" value="1"/>
</dbReference>
<dbReference type="GO" id="GO:0051537">
    <property type="term" value="F:2 iron, 2 sulfur cluster binding"/>
    <property type="evidence" value="ECO:0007669"/>
    <property type="project" value="UniProtKB-KW"/>
</dbReference>
<dbReference type="EMBL" id="CP015878">
    <property type="protein sequence ID" value="ANI15483.1"/>
    <property type="molecule type" value="Genomic_DNA"/>
</dbReference>
<dbReference type="AlphaFoldDB" id="A0A1A9KEQ5"/>
<name>A0A1A9KEQ5_9PSED</name>
<dbReference type="InterPro" id="IPR017927">
    <property type="entry name" value="FAD-bd_FR_type"/>
</dbReference>
<dbReference type="PANTHER" id="PTHR47354:SF1">
    <property type="entry name" value="CARNITINE MONOOXYGENASE REDUCTASE SUBUNIT"/>
    <property type="match status" value="1"/>
</dbReference>
<dbReference type="InterPro" id="IPR001041">
    <property type="entry name" value="2Fe-2S_ferredoxin-type"/>
</dbReference>
<evidence type="ECO:0000256" key="6">
    <source>
        <dbReference type="ARBA" id="ARBA00023014"/>
    </source>
</evidence>
<protein>
    <submittedName>
        <fullName evidence="9">Ferredoxin</fullName>
    </submittedName>
</protein>
<dbReference type="RefSeq" id="WP_064583284.1">
    <property type="nucleotide sequence ID" value="NZ_CP015878.1"/>
</dbReference>
<dbReference type="SUPFAM" id="SSF54292">
    <property type="entry name" value="2Fe-2S ferredoxin-like"/>
    <property type="match status" value="1"/>
</dbReference>
<evidence type="ECO:0000256" key="5">
    <source>
        <dbReference type="ARBA" id="ARBA00023004"/>
    </source>
</evidence>
<evidence type="ECO:0000256" key="1">
    <source>
        <dbReference type="ARBA" id="ARBA00022630"/>
    </source>
</evidence>
<dbReference type="Gene3D" id="3.40.50.80">
    <property type="entry name" value="Nucleotide-binding domain of ferredoxin-NADP reductase (FNR) module"/>
    <property type="match status" value="1"/>
</dbReference>
<dbReference type="PROSITE" id="PS51085">
    <property type="entry name" value="2FE2S_FER_2"/>
    <property type="match status" value="1"/>
</dbReference>
<dbReference type="PRINTS" id="PR00409">
    <property type="entry name" value="PHDIOXRDTASE"/>
</dbReference>
<dbReference type="PROSITE" id="PS00197">
    <property type="entry name" value="2FE2S_FER_1"/>
    <property type="match status" value="1"/>
</dbReference>
<sequence>MMKVRIQRIVDEALDIRSFRLVRSDGQPFDAYEPGAHVDVTGPTGVTRQYSLCSPPEDRAAYLVAVKKEAASRGGSAALHEQVEEGMELEMGAPRNLFRLAPEAREHVMFAAGIGVTPLLSMAYKLNARGEPYVLHYFARSPEHAAFVELLSGPVFAGKVEFHYGVGPADLEAELAASLARAPAAAHVYTCGPAPFMNKVVDVAKRSRSEDAIHLEHFQADPAANAAPAGSFEVELASSGVVLQVPADASLVDVLQAHGCDIDTECREGICGTCIVEVLEGEPEHRDNCLSSKEKASNRQICACVSRARSARLVLDL</sequence>
<dbReference type="InterPro" id="IPR036010">
    <property type="entry name" value="2Fe-2S_ferredoxin-like_sf"/>
</dbReference>
<dbReference type="Proteomes" id="UP000077748">
    <property type="component" value="Chromosome"/>
</dbReference>
<dbReference type="GO" id="GO:0046872">
    <property type="term" value="F:metal ion binding"/>
    <property type="evidence" value="ECO:0007669"/>
    <property type="project" value="UniProtKB-KW"/>
</dbReference>
<accession>A0A1A9KEQ5</accession>
<feature type="domain" description="2Fe-2S ferredoxin-type" evidence="7">
    <location>
        <begin position="232"/>
        <end position="317"/>
    </location>
</feature>
<evidence type="ECO:0000256" key="3">
    <source>
        <dbReference type="ARBA" id="ARBA00022723"/>
    </source>
</evidence>
<dbReference type="CDD" id="cd00207">
    <property type="entry name" value="fer2"/>
    <property type="match status" value="1"/>
</dbReference>
<dbReference type="InterPro" id="IPR012675">
    <property type="entry name" value="Beta-grasp_dom_sf"/>
</dbReference>
<keyword evidence="5" id="KW-0408">Iron</keyword>
<dbReference type="InterPro" id="IPR006058">
    <property type="entry name" value="2Fe2S_fd_BS"/>
</dbReference>
<dbReference type="SUPFAM" id="SSF63380">
    <property type="entry name" value="Riboflavin synthase domain-like"/>
    <property type="match status" value="1"/>
</dbReference>
<dbReference type="InterPro" id="IPR017938">
    <property type="entry name" value="Riboflavin_synthase-like_b-brl"/>
</dbReference>
<dbReference type="SUPFAM" id="SSF52343">
    <property type="entry name" value="Ferredoxin reductase-like, C-terminal NADP-linked domain"/>
    <property type="match status" value="1"/>
</dbReference>
<keyword evidence="2" id="KW-0001">2Fe-2S</keyword>
<dbReference type="InterPro" id="IPR039261">
    <property type="entry name" value="FNR_nucleotide-bd"/>
</dbReference>
<gene>
    <name evidence="9" type="ORF">A9C11_16535</name>
</gene>
<reference evidence="9 10" key="1">
    <citation type="submission" date="2016-05" db="EMBL/GenBank/DDBJ databases">
        <title>Genome Sequence of Pseudomonas citronellolis Strain SJTE-3, an Estrogens and Persistent Organic Pollutants degradation strain.</title>
        <authorList>
            <person name="Liang R."/>
        </authorList>
    </citation>
    <scope>NUCLEOTIDE SEQUENCE [LARGE SCALE GENOMIC DNA]</scope>
    <source>
        <strain evidence="9 10">SJTE-3</strain>
    </source>
</reference>
<feature type="domain" description="FAD-binding FR-type" evidence="8">
    <location>
        <begin position="1"/>
        <end position="101"/>
    </location>
</feature>
<dbReference type="PANTHER" id="PTHR47354">
    <property type="entry name" value="NADH OXIDOREDUCTASE HCR"/>
    <property type="match status" value="1"/>
</dbReference>
<dbReference type="InterPro" id="IPR050415">
    <property type="entry name" value="MRET"/>
</dbReference>
<keyword evidence="6" id="KW-0411">Iron-sulfur</keyword>
<dbReference type="CDD" id="cd06185">
    <property type="entry name" value="PDR_like"/>
    <property type="match status" value="1"/>
</dbReference>
<proteinExistence type="predicted"/>
<evidence type="ECO:0000313" key="10">
    <source>
        <dbReference type="Proteomes" id="UP000077748"/>
    </source>
</evidence>
<evidence type="ECO:0000256" key="4">
    <source>
        <dbReference type="ARBA" id="ARBA00023002"/>
    </source>
</evidence>
<evidence type="ECO:0000259" key="7">
    <source>
        <dbReference type="PROSITE" id="PS51085"/>
    </source>
</evidence>
<keyword evidence="4" id="KW-0560">Oxidoreductase</keyword>
<keyword evidence="1" id="KW-0285">Flavoprotein</keyword>
<dbReference type="Gene3D" id="2.40.30.10">
    <property type="entry name" value="Translation factors"/>
    <property type="match status" value="1"/>
</dbReference>
<dbReference type="GO" id="GO:0016491">
    <property type="term" value="F:oxidoreductase activity"/>
    <property type="evidence" value="ECO:0007669"/>
    <property type="project" value="UniProtKB-KW"/>
</dbReference>